<dbReference type="InterPro" id="IPR036271">
    <property type="entry name" value="Tet_transcr_reg_TetR-rel_C_sf"/>
</dbReference>
<dbReference type="Pfam" id="PF13305">
    <property type="entry name" value="TetR_C_33"/>
    <property type="match status" value="1"/>
</dbReference>
<dbReference type="InterPro" id="IPR050109">
    <property type="entry name" value="HTH-type_TetR-like_transc_reg"/>
</dbReference>
<dbReference type="SUPFAM" id="SSF46689">
    <property type="entry name" value="Homeodomain-like"/>
    <property type="match status" value="1"/>
</dbReference>
<dbReference type="PROSITE" id="PS50977">
    <property type="entry name" value="HTH_TETR_2"/>
    <property type="match status" value="1"/>
</dbReference>
<dbReference type="InterPro" id="IPR025996">
    <property type="entry name" value="MT1864/Rv1816-like_C"/>
</dbReference>
<feature type="DNA-binding region" description="H-T-H motif" evidence="4">
    <location>
        <begin position="36"/>
        <end position="55"/>
    </location>
</feature>
<dbReference type="Pfam" id="PF00440">
    <property type="entry name" value="TetR_N"/>
    <property type="match status" value="1"/>
</dbReference>
<proteinExistence type="predicted"/>
<protein>
    <submittedName>
        <fullName evidence="7">TetR family transcriptional regulator</fullName>
    </submittedName>
</protein>
<organism evidence="7 8">
    <name type="scientific">Stackebrandtia albiflava</name>
    <dbReference type="NCBI Taxonomy" id="406432"/>
    <lineage>
        <taxon>Bacteria</taxon>
        <taxon>Bacillati</taxon>
        <taxon>Actinomycetota</taxon>
        <taxon>Actinomycetes</taxon>
        <taxon>Glycomycetales</taxon>
        <taxon>Glycomycetaceae</taxon>
        <taxon>Stackebrandtia</taxon>
    </lineage>
</organism>
<keyword evidence="2 4" id="KW-0238">DNA-binding</keyword>
<keyword evidence="8" id="KW-1185">Reference proteome</keyword>
<dbReference type="InterPro" id="IPR001647">
    <property type="entry name" value="HTH_TetR"/>
</dbReference>
<comment type="caution">
    <text evidence="7">The sequence shown here is derived from an EMBL/GenBank/DDBJ whole genome shotgun (WGS) entry which is preliminary data.</text>
</comment>
<keyword evidence="5" id="KW-0472">Membrane</keyword>
<feature type="domain" description="HTH tetR-type" evidence="6">
    <location>
        <begin position="13"/>
        <end position="73"/>
    </location>
</feature>
<evidence type="ECO:0000256" key="4">
    <source>
        <dbReference type="PROSITE-ProRule" id="PRU00335"/>
    </source>
</evidence>
<dbReference type="SUPFAM" id="SSF48498">
    <property type="entry name" value="Tetracyclin repressor-like, C-terminal domain"/>
    <property type="match status" value="1"/>
</dbReference>
<feature type="transmembrane region" description="Helical" evidence="5">
    <location>
        <begin position="182"/>
        <end position="201"/>
    </location>
</feature>
<dbReference type="Proteomes" id="UP000321617">
    <property type="component" value="Unassembled WGS sequence"/>
</dbReference>
<evidence type="ECO:0000313" key="8">
    <source>
        <dbReference type="Proteomes" id="UP000321617"/>
    </source>
</evidence>
<evidence type="ECO:0000256" key="5">
    <source>
        <dbReference type="SAM" id="Phobius"/>
    </source>
</evidence>
<dbReference type="GO" id="GO:0000976">
    <property type="term" value="F:transcription cis-regulatory region binding"/>
    <property type="evidence" value="ECO:0007669"/>
    <property type="project" value="TreeGrafter"/>
</dbReference>
<keyword evidence="1" id="KW-0805">Transcription regulation</keyword>
<name>A0A562VG64_9ACTN</name>
<evidence type="ECO:0000259" key="6">
    <source>
        <dbReference type="PROSITE" id="PS50977"/>
    </source>
</evidence>
<keyword evidence="5" id="KW-1133">Transmembrane helix</keyword>
<dbReference type="OrthoDB" id="3210322at2"/>
<gene>
    <name evidence="7" type="ORF">LX16_0154</name>
</gene>
<keyword evidence="5" id="KW-0812">Transmembrane</keyword>
<dbReference type="PANTHER" id="PTHR30055">
    <property type="entry name" value="HTH-TYPE TRANSCRIPTIONAL REGULATOR RUTR"/>
    <property type="match status" value="1"/>
</dbReference>
<keyword evidence="3" id="KW-0804">Transcription</keyword>
<evidence type="ECO:0000256" key="1">
    <source>
        <dbReference type="ARBA" id="ARBA00023015"/>
    </source>
</evidence>
<dbReference type="RefSeq" id="WP_147131538.1">
    <property type="nucleotide sequence ID" value="NZ_BAABIJ010000010.1"/>
</dbReference>
<sequence length="231" mass="25043">MNAPKTARERARATITADIIATARRHLADVGAADLSLRAIARDLGMASSAVYRYVAGRDELLTALLLDAFNELGTVVEHAPRPEASPLDNWTAVWLHARQWALDHRHEFALLYGTPVPGYHAPADTVTAASRLPLTLAKILNDAADTGRLTDPATPLPDFDLTMIEPEIVALITLRVRDARLAALLSAWTLLIGTIGFELFGHHTGVVTRHEDYLRHTARVTGTGLGLPAT</sequence>
<dbReference type="InterPro" id="IPR009057">
    <property type="entry name" value="Homeodomain-like_sf"/>
</dbReference>
<evidence type="ECO:0000256" key="2">
    <source>
        <dbReference type="ARBA" id="ARBA00023125"/>
    </source>
</evidence>
<dbReference type="Gene3D" id="1.10.357.10">
    <property type="entry name" value="Tetracycline Repressor, domain 2"/>
    <property type="match status" value="1"/>
</dbReference>
<dbReference type="GO" id="GO:0003700">
    <property type="term" value="F:DNA-binding transcription factor activity"/>
    <property type="evidence" value="ECO:0007669"/>
    <property type="project" value="TreeGrafter"/>
</dbReference>
<dbReference type="EMBL" id="VLLL01000003">
    <property type="protein sequence ID" value="TWJ16903.1"/>
    <property type="molecule type" value="Genomic_DNA"/>
</dbReference>
<evidence type="ECO:0000256" key="3">
    <source>
        <dbReference type="ARBA" id="ARBA00023163"/>
    </source>
</evidence>
<reference evidence="7 8" key="1">
    <citation type="journal article" date="2013" name="Stand. Genomic Sci.">
        <title>Genomic Encyclopedia of Type Strains, Phase I: The one thousand microbial genomes (KMG-I) project.</title>
        <authorList>
            <person name="Kyrpides N.C."/>
            <person name="Woyke T."/>
            <person name="Eisen J.A."/>
            <person name="Garrity G."/>
            <person name="Lilburn T.G."/>
            <person name="Beck B.J."/>
            <person name="Whitman W.B."/>
            <person name="Hugenholtz P."/>
            <person name="Klenk H.P."/>
        </authorList>
    </citation>
    <scope>NUCLEOTIDE SEQUENCE [LARGE SCALE GENOMIC DNA]</scope>
    <source>
        <strain evidence="7 8">DSM 45044</strain>
    </source>
</reference>
<dbReference type="AlphaFoldDB" id="A0A562VG64"/>
<evidence type="ECO:0000313" key="7">
    <source>
        <dbReference type="EMBL" id="TWJ16903.1"/>
    </source>
</evidence>
<dbReference type="PANTHER" id="PTHR30055:SF243">
    <property type="entry name" value="HTH-TYPE TRANSCRIPTIONAL REGULATOR RV1816"/>
    <property type="match status" value="1"/>
</dbReference>
<accession>A0A562VG64</accession>